<reference evidence="1 2" key="1">
    <citation type="submission" date="2019-07" db="EMBL/GenBank/DDBJ databases">
        <title>Description of 53C-WASEF.</title>
        <authorList>
            <person name="Pitt A."/>
            <person name="Hahn M.W."/>
        </authorList>
    </citation>
    <scope>NUCLEOTIDE SEQUENCE [LARGE SCALE GENOMIC DNA]</scope>
    <source>
        <strain evidence="1 2">53C-WASEF</strain>
    </source>
</reference>
<gene>
    <name evidence="1" type="ORF">FPL22_08635</name>
</gene>
<dbReference type="InterPro" id="IPR027558">
    <property type="entry name" value="Pre_pil_HX9DG_C"/>
</dbReference>
<dbReference type="EMBL" id="VMBG01000001">
    <property type="protein sequence ID" value="TSJ79340.1"/>
    <property type="molecule type" value="Genomic_DNA"/>
</dbReference>
<comment type="caution">
    <text evidence="1">The sequence shown here is derived from an EMBL/GenBank/DDBJ whole genome shotgun (WGS) entry which is preliminary data.</text>
</comment>
<dbReference type="Proteomes" id="UP000315648">
    <property type="component" value="Unassembled WGS sequence"/>
</dbReference>
<name>A0A556QRS4_9BACT</name>
<proteinExistence type="predicted"/>
<dbReference type="NCBIfam" id="TIGR04294">
    <property type="entry name" value="pre_pil_HX9DG"/>
    <property type="match status" value="1"/>
</dbReference>
<evidence type="ECO:0000313" key="1">
    <source>
        <dbReference type="EMBL" id="TSJ79340.1"/>
    </source>
</evidence>
<protein>
    <submittedName>
        <fullName evidence="1">Uncharacterized protein</fullName>
    </submittedName>
</protein>
<organism evidence="1 2">
    <name type="scientific">Rariglobus hedericola</name>
    <dbReference type="NCBI Taxonomy" id="2597822"/>
    <lineage>
        <taxon>Bacteria</taxon>
        <taxon>Pseudomonadati</taxon>
        <taxon>Verrucomicrobiota</taxon>
        <taxon>Opitutia</taxon>
        <taxon>Opitutales</taxon>
        <taxon>Opitutaceae</taxon>
        <taxon>Rariglobus</taxon>
    </lineage>
</organism>
<evidence type="ECO:0000313" key="2">
    <source>
        <dbReference type="Proteomes" id="UP000315648"/>
    </source>
</evidence>
<accession>A0A556QRS4</accession>
<sequence>MGLENTRRFKAAALTTPSKTVLVGDSSEFFINVSTAWTVDTSHLDGYGNGAPKRHGASANYLFADGHVESLTPEAAIIVAAFRN</sequence>
<keyword evidence="2" id="KW-1185">Reference proteome</keyword>
<dbReference type="AlphaFoldDB" id="A0A556QRS4"/>